<gene>
    <name evidence="8" type="ORF">GCM10023320_61800</name>
</gene>
<dbReference type="PRINTS" id="PR01036">
    <property type="entry name" value="TCRTETB"/>
</dbReference>
<dbReference type="Gene3D" id="1.20.1250.20">
    <property type="entry name" value="MFS general substrate transporter like domains"/>
    <property type="match status" value="1"/>
</dbReference>
<name>A0ABP9NU95_9PSEU</name>
<keyword evidence="3 6" id="KW-0812">Transmembrane</keyword>
<dbReference type="PANTHER" id="PTHR42718">
    <property type="entry name" value="MAJOR FACILITATOR SUPERFAMILY MULTIDRUG TRANSPORTER MFSC"/>
    <property type="match status" value="1"/>
</dbReference>
<evidence type="ECO:0000256" key="4">
    <source>
        <dbReference type="ARBA" id="ARBA00022989"/>
    </source>
</evidence>
<feature type="transmembrane region" description="Helical" evidence="6">
    <location>
        <begin position="324"/>
        <end position="342"/>
    </location>
</feature>
<reference evidence="9" key="1">
    <citation type="journal article" date="2019" name="Int. J. Syst. Evol. Microbiol.">
        <title>The Global Catalogue of Microorganisms (GCM) 10K type strain sequencing project: providing services to taxonomists for standard genome sequencing and annotation.</title>
        <authorList>
            <consortium name="The Broad Institute Genomics Platform"/>
            <consortium name="The Broad Institute Genome Sequencing Center for Infectious Disease"/>
            <person name="Wu L."/>
            <person name="Ma J."/>
        </authorList>
    </citation>
    <scope>NUCLEOTIDE SEQUENCE [LARGE SCALE GENOMIC DNA]</scope>
    <source>
        <strain evidence="9">JCM 18302</strain>
    </source>
</reference>
<feature type="transmembrane region" description="Helical" evidence="6">
    <location>
        <begin position="254"/>
        <end position="275"/>
    </location>
</feature>
<protein>
    <submittedName>
        <fullName evidence="8">MFS transporter</fullName>
    </submittedName>
</protein>
<comment type="caution">
    <text evidence="8">The sequence shown here is derived from an EMBL/GenBank/DDBJ whole genome shotgun (WGS) entry which is preliminary data.</text>
</comment>
<evidence type="ECO:0000256" key="3">
    <source>
        <dbReference type="ARBA" id="ARBA00022692"/>
    </source>
</evidence>
<evidence type="ECO:0000256" key="1">
    <source>
        <dbReference type="ARBA" id="ARBA00004651"/>
    </source>
</evidence>
<evidence type="ECO:0000313" key="9">
    <source>
        <dbReference type="Proteomes" id="UP001500804"/>
    </source>
</evidence>
<feature type="transmembrane region" description="Helical" evidence="6">
    <location>
        <begin position="127"/>
        <end position="148"/>
    </location>
</feature>
<keyword evidence="4 6" id="KW-1133">Transmembrane helix</keyword>
<dbReference type="Pfam" id="PF07690">
    <property type="entry name" value="MFS_1"/>
    <property type="match status" value="1"/>
</dbReference>
<evidence type="ECO:0000256" key="5">
    <source>
        <dbReference type="ARBA" id="ARBA00023136"/>
    </source>
</evidence>
<feature type="transmembrane region" description="Helical" evidence="6">
    <location>
        <begin position="154"/>
        <end position="174"/>
    </location>
</feature>
<keyword evidence="9" id="KW-1185">Reference proteome</keyword>
<dbReference type="PROSITE" id="PS50850">
    <property type="entry name" value="MFS"/>
    <property type="match status" value="1"/>
</dbReference>
<dbReference type="EMBL" id="BAABJO010000029">
    <property type="protein sequence ID" value="GAA5134267.1"/>
    <property type="molecule type" value="Genomic_DNA"/>
</dbReference>
<keyword evidence="5 6" id="KW-0472">Membrane</keyword>
<feature type="transmembrane region" description="Helical" evidence="6">
    <location>
        <begin position="425"/>
        <end position="446"/>
    </location>
</feature>
<dbReference type="Proteomes" id="UP001500804">
    <property type="component" value="Unassembled WGS sequence"/>
</dbReference>
<feature type="transmembrane region" description="Helical" evidence="6">
    <location>
        <begin position="210"/>
        <end position="234"/>
    </location>
</feature>
<dbReference type="PANTHER" id="PTHR42718:SF9">
    <property type="entry name" value="MAJOR FACILITATOR SUPERFAMILY MULTIDRUG TRANSPORTER MFSC"/>
    <property type="match status" value="1"/>
</dbReference>
<feature type="transmembrane region" description="Helical" evidence="6">
    <location>
        <begin position="186"/>
        <end position="204"/>
    </location>
</feature>
<feature type="domain" description="Major facilitator superfamily (MFS) profile" evidence="7">
    <location>
        <begin position="1"/>
        <end position="449"/>
    </location>
</feature>
<keyword evidence="2" id="KW-0813">Transport</keyword>
<feature type="transmembrane region" description="Helical" evidence="6">
    <location>
        <begin position="394"/>
        <end position="413"/>
    </location>
</feature>
<dbReference type="InterPro" id="IPR020846">
    <property type="entry name" value="MFS_dom"/>
</dbReference>
<proteinExistence type="predicted"/>
<evidence type="ECO:0000259" key="7">
    <source>
        <dbReference type="PROSITE" id="PS50850"/>
    </source>
</evidence>
<dbReference type="InterPro" id="IPR011701">
    <property type="entry name" value="MFS"/>
</dbReference>
<comment type="subcellular location">
    <subcellularLocation>
        <location evidence="1">Cell membrane</location>
        <topology evidence="1">Multi-pass membrane protein</topology>
    </subcellularLocation>
</comment>
<feature type="transmembrane region" description="Helical" evidence="6">
    <location>
        <begin position="354"/>
        <end position="373"/>
    </location>
</feature>
<dbReference type="SUPFAM" id="SSF103473">
    <property type="entry name" value="MFS general substrate transporter"/>
    <property type="match status" value="1"/>
</dbReference>
<dbReference type="InterPro" id="IPR036259">
    <property type="entry name" value="MFS_trans_sf"/>
</dbReference>
<evidence type="ECO:0000313" key="8">
    <source>
        <dbReference type="EMBL" id="GAA5134267.1"/>
    </source>
</evidence>
<evidence type="ECO:0000256" key="2">
    <source>
        <dbReference type="ARBA" id="ARBA00022448"/>
    </source>
</evidence>
<feature type="transmembrane region" description="Helical" evidence="6">
    <location>
        <begin position="66"/>
        <end position="90"/>
    </location>
</feature>
<feature type="transmembrane region" description="Helical" evidence="6">
    <location>
        <begin position="36"/>
        <end position="54"/>
    </location>
</feature>
<accession>A0ABP9NU95</accession>
<sequence>MAAAAFGAAVTVMQQSAVLPLLPRLQAELNVGVTAVSWTFTISMLVGAVATPLFSRFGDMYGRRRMLLASFVMLLAGSVVAGLATTLPVLLVGRVVQGFSVAVIPLSIGVVRGVLPQEKLATGIGTISATIGIGSGIGLVLSGVIAEYTTGFRVVFWVMAALAAAALGTGMIFLRDPTPPQGGRPDIPGAVLLAGGLVTLLLAITEGQSWGWASARILGLFAASAVLFAVWVAVERRTAEPLVDIDLLTHRGTIGASVASMLLGFAMFGGFSLAPQFVQTPASAGYGFGASVLEAGLYLLPASLLMMVVSLASGGLIRRLSAPYVVAIGAALTGVSELWLVVSHAHVTDVLSSMTLLGLGIGLAYSALATMAIEHVDPARTGVASGVNSLVRMLGASISGAVAAALLAGHVPPGAALPSVTGYELGFGLTAVGAAVAAVFAVGFGLRGGGPGGRHRARR</sequence>
<organism evidence="8 9">
    <name type="scientific">Pseudonocardia adelaidensis</name>
    <dbReference type="NCBI Taxonomy" id="648754"/>
    <lineage>
        <taxon>Bacteria</taxon>
        <taxon>Bacillati</taxon>
        <taxon>Actinomycetota</taxon>
        <taxon>Actinomycetes</taxon>
        <taxon>Pseudonocardiales</taxon>
        <taxon>Pseudonocardiaceae</taxon>
        <taxon>Pseudonocardia</taxon>
    </lineage>
</organism>
<feature type="transmembrane region" description="Helical" evidence="6">
    <location>
        <begin position="295"/>
        <end position="317"/>
    </location>
</feature>
<evidence type="ECO:0000256" key="6">
    <source>
        <dbReference type="SAM" id="Phobius"/>
    </source>
</evidence>
<feature type="transmembrane region" description="Helical" evidence="6">
    <location>
        <begin position="96"/>
        <end position="115"/>
    </location>
</feature>